<name>A0A0D0TEQ5_PSEFL</name>
<gene>
    <name evidence="2" type="primary">mtnX</name>
    <name evidence="2" type="ORF">PFLU3_25030</name>
</gene>
<dbReference type="InterPro" id="IPR036412">
    <property type="entry name" value="HAD-like_sf"/>
</dbReference>
<dbReference type="NCBIfam" id="TIGR01488">
    <property type="entry name" value="HAD-SF-IB"/>
    <property type="match status" value="1"/>
</dbReference>
<dbReference type="InterPro" id="IPR006384">
    <property type="entry name" value="HAD_hydro_PyrdxlP_Pase-like"/>
</dbReference>
<dbReference type="NCBIfam" id="TIGR01489">
    <property type="entry name" value="DKMTPPase-SF"/>
    <property type="match status" value="1"/>
</dbReference>
<protein>
    <submittedName>
        <fullName evidence="2">MtnX protein</fullName>
        <ecNumber evidence="2">3.1.3.87</ecNumber>
    </submittedName>
</protein>
<dbReference type="GO" id="GO:0006564">
    <property type="term" value="P:L-serine biosynthetic process"/>
    <property type="evidence" value="ECO:0007669"/>
    <property type="project" value="TreeGrafter"/>
</dbReference>
<dbReference type="InterPro" id="IPR023214">
    <property type="entry name" value="HAD_sf"/>
</dbReference>
<dbReference type="Proteomes" id="UP000032210">
    <property type="component" value="Unassembled WGS sequence"/>
</dbReference>
<dbReference type="Pfam" id="PF12710">
    <property type="entry name" value="HAD"/>
    <property type="match status" value="1"/>
</dbReference>
<dbReference type="Gene3D" id="3.40.50.1000">
    <property type="entry name" value="HAD superfamily/HAD-like"/>
    <property type="match status" value="1"/>
</dbReference>
<organism evidence="2 3">
    <name type="scientific">Pseudomonas fluorescens</name>
    <dbReference type="NCBI Taxonomy" id="294"/>
    <lineage>
        <taxon>Bacteria</taxon>
        <taxon>Pseudomonadati</taxon>
        <taxon>Pseudomonadota</taxon>
        <taxon>Gammaproteobacteria</taxon>
        <taxon>Pseudomonadales</taxon>
        <taxon>Pseudomonadaceae</taxon>
        <taxon>Pseudomonas</taxon>
    </lineage>
</organism>
<dbReference type="GO" id="GO:0005737">
    <property type="term" value="C:cytoplasm"/>
    <property type="evidence" value="ECO:0007669"/>
    <property type="project" value="TreeGrafter"/>
</dbReference>
<dbReference type="EMBL" id="JXCQ01000018">
    <property type="protein sequence ID" value="KIR21951.1"/>
    <property type="molecule type" value="Genomic_DNA"/>
</dbReference>
<dbReference type="PANTHER" id="PTHR43344:SF21">
    <property type="entry name" value="POLYOL PHOSPHATE PHOSPHATASE PYP1"/>
    <property type="match status" value="1"/>
</dbReference>
<dbReference type="PANTHER" id="PTHR43344">
    <property type="entry name" value="PHOSPHOSERINE PHOSPHATASE"/>
    <property type="match status" value="1"/>
</dbReference>
<dbReference type="PATRIC" id="fig|294.125.peg.2564"/>
<dbReference type="GO" id="GO:0043716">
    <property type="term" value="F:2-hydroxy-3-keto-5-methylthiopentenyl-1-phosphate phosphatase activity"/>
    <property type="evidence" value="ECO:0007669"/>
    <property type="project" value="UniProtKB-EC"/>
</dbReference>
<dbReference type="Gene3D" id="3.90.1470.20">
    <property type="match status" value="1"/>
</dbReference>
<evidence type="ECO:0000313" key="2">
    <source>
        <dbReference type="EMBL" id="KIR21951.1"/>
    </source>
</evidence>
<dbReference type="GO" id="GO:0000287">
    <property type="term" value="F:magnesium ion binding"/>
    <property type="evidence" value="ECO:0007669"/>
    <property type="project" value="TreeGrafter"/>
</dbReference>
<dbReference type="GO" id="GO:0036424">
    <property type="term" value="F:L-phosphoserine phosphatase activity"/>
    <property type="evidence" value="ECO:0007669"/>
    <property type="project" value="TreeGrafter"/>
</dbReference>
<dbReference type="EC" id="3.1.3.87" evidence="2"/>
<dbReference type="InterPro" id="IPR050582">
    <property type="entry name" value="HAD-like_SerB"/>
</dbReference>
<keyword evidence="1 2" id="KW-0378">Hydrolase</keyword>
<dbReference type="SUPFAM" id="SSF56784">
    <property type="entry name" value="HAD-like"/>
    <property type="match status" value="1"/>
</dbReference>
<comment type="caution">
    <text evidence="2">The sequence shown here is derived from an EMBL/GenBank/DDBJ whole genome shotgun (WGS) entry which is preliminary data.</text>
</comment>
<dbReference type="AlphaFoldDB" id="A0A0D0TEQ5"/>
<evidence type="ECO:0000313" key="3">
    <source>
        <dbReference type="Proteomes" id="UP000032210"/>
    </source>
</evidence>
<reference evidence="2 3" key="1">
    <citation type="submission" date="2015-01" db="EMBL/GenBank/DDBJ databases">
        <title>Genome sequence of the beneficial rhizobacterium Pseudomonas fluorescens 2-79.</title>
        <authorList>
            <person name="Thuermer A."/>
            <person name="Daniel R."/>
        </authorList>
    </citation>
    <scope>NUCLEOTIDE SEQUENCE [LARGE SCALE GENOMIC DNA]</scope>
    <source>
        <strain evidence="2 3">2-79</strain>
    </source>
</reference>
<evidence type="ECO:0000256" key="1">
    <source>
        <dbReference type="ARBA" id="ARBA00022801"/>
    </source>
</evidence>
<sequence>MNAQTLASAQALILFVASYKNCSSQDTFSSENPAKPPAPLGFGQLAQSLLYPLASAYSALSKALYLKERQMIHWHIVCDFDGTITPTDVIDNVLQRFAGPEWETIEQQWLDGHIGSRECLSRQLALIKASPAELLAYFDSVEIDPDFPDFVDHVMDLGASIEVVSDGIEQGIARILSRHYVTLLPILANRLRQVDHNSWRIDFPYASDACRAASGNCKCKSTPRNRRVLVIGDGKSDMCVASTADFVFAKGSLADYCVANQIPHARFDTFAEVPALLAKLPQGIAANATTFNTSADNQELFHHV</sequence>
<proteinExistence type="predicted"/>
<accession>A0A0D0TEQ5</accession>